<dbReference type="GO" id="GO:0018189">
    <property type="term" value="P:pyrroloquinoline quinone biosynthetic process"/>
    <property type="evidence" value="ECO:0007669"/>
    <property type="project" value="UniProtKB-UniPathway"/>
</dbReference>
<dbReference type="InterPro" id="IPR022479">
    <property type="entry name" value="PqqD_bac"/>
</dbReference>
<comment type="pathway">
    <text evidence="1">Cofactor biosynthesis; pyrroloquinoline quinone biosynthesis.</text>
</comment>
<evidence type="ECO:0000256" key="1">
    <source>
        <dbReference type="ARBA" id="ARBA00004886"/>
    </source>
</evidence>
<evidence type="ECO:0000256" key="3">
    <source>
        <dbReference type="ARBA" id="ARBA00022905"/>
    </source>
</evidence>
<reference evidence="4" key="1">
    <citation type="submission" date="2020-02" db="EMBL/GenBank/DDBJ databases">
        <authorList>
            <person name="Meier V. D."/>
        </authorList>
    </citation>
    <scope>NUCLEOTIDE SEQUENCE</scope>
    <source>
        <strain evidence="4">AVDCRST_MAG84</strain>
    </source>
</reference>
<dbReference type="EMBL" id="CADCTZ010001448">
    <property type="protein sequence ID" value="CAA9398303.1"/>
    <property type="molecule type" value="Genomic_DNA"/>
</dbReference>
<accession>A0A6J4NVU0</accession>
<evidence type="ECO:0000313" key="4">
    <source>
        <dbReference type="EMBL" id="CAA9398303.1"/>
    </source>
</evidence>
<proteinExistence type="predicted"/>
<comment type="subunit">
    <text evidence="2">Monomer. Interacts with PqqE.</text>
</comment>
<organism evidence="4">
    <name type="scientific">uncultured Microcoleus sp</name>
    <dbReference type="NCBI Taxonomy" id="259945"/>
    <lineage>
        <taxon>Bacteria</taxon>
        <taxon>Bacillati</taxon>
        <taxon>Cyanobacteriota</taxon>
        <taxon>Cyanophyceae</taxon>
        <taxon>Oscillatoriophycideae</taxon>
        <taxon>Oscillatoriales</taxon>
        <taxon>Microcoleaceae</taxon>
        <taxon>Microcoleus</taxon>
        <taxon>environmental samples</taxon>
    </lineage>
</organism>
<sequence length="87" mass="9959">MNGNSYPYLACGVRLFWDEIRQQHFLLFPEGAVKLNKTAWAILKLCDRHHTTDEIIAELSAQFASPNVEADVRQLIAQISQRGFLNE</sequence>
<dbReference type="InterPro" id="IPR041881">
    <property type="entry name" value="PqqD_sf"/>
</dbReference>
<dbReference type="UniPathway" id="UPA00539"/>
<dbReference type="Pfam" id="PF05402">
    <property type="entry name" value="PqqD"/>
    <property type="match status" value="1"/>
</dbReference>
<name>A0A6J4NVU0_9CYAN</name>
<dbReference type="Gene3D" id="1.10.10.1150">
    <property type="entry name" value="Coenzyme PQQ synthesis protein D (PqqD)"/>
    <property type="match status" value="1"/>
</dbReference>
<keyword evidence="3" id="KW-0884">PQQ biosynthesis</keyword>
<dbReference type="NCBIfam" id="TIGR03859">
    <property type="entry name" value="PQQ_PqqD"/>
    <property type="match status" value="1"/>
</dbReference>
<evidence type="ECO:0008006" key="5">
    <source>
        <dbReference type="Google" id="ProtNLM"/>
    </source>
</evidence>
<evidence type="ECO:0000256" key="2">
    <source>
        <dbReference type="ARBA" id="ARBA00011741"/>
    </source>
</evidence>
<dbReference type="AlphaFoldDB" id="A0A6J4NVU0"/>
<gene>
    <name evidence="4" type="ORF">AVDCRST_MAG84-5990</name>
</gene>
<dbReference type="InterPro" id="IPR008792">
    <property type="entry name" value="PQQD"/>
</dbReference>
<protein>
    <recommendedName>
        <fullName evidence="5">Coenzyme PQQ synthesis protein D</fullName>
    </recommendedName>
</protein>
<dbReference type="GO" id="GO:0048038">
    <property type="term" value="F:quinone binding"/>
    <property type="evidence" value="ECO:0007669"/>
    <property type="project" value="InterPro"/>
</dbReference>